<reference evidence="2" key="1">
    <citation type="submission" date="2019-10" db="EMBL/GenBank/DDBJ databases">
        <title>Conservation and host-specific expression of non-tandemly repeated heterogenous ribosome RNA gene in arbuscular mycorrhizal fungi.</title>
        <authorList>
            <person name="Maeda T."/>
            <person name="Kobayashi Y."/>
            <person name="Nakagawa T."/>
            <person name="Ezawa T."/>
            <person name="Yamaguchi K."/>
            <person name="Bino T."/>
            <person name="Nishimoto Y."/>
            <person name="Shigenobu S."/>
            <person name="Kawaguchi M."/>
        </authorList>
    </citation>
    <scope>NUCLEOTIDE SEQUENCE</scope>
    <source>
        <strain evidence="2">HR1</strain>
    </source>
</reference>
<organism evidence="2 3">
    <name type="scientific">Rhizophagus clarus</name>
    <dbReference type="NCBI Taxonomy" id="94130"/>
    <lineage>
        <taxon>Eukaryota</taxon>
        <taxon>Fungi</taxon>
        <taxon>Fungi incertae sedis</taxon>
        <taxon>Mucoromycota</taxon>
        <taxon>Glomeromycotina</taxon>
        <taxon>Glomeromycetes</taxon>
        <taxon>Glomerales</taxon>
        <taxon>Glomeraceae</taxon>
        <taxon>Rhizophagus</taxon>
    </lineage>
</organism>
<gene>
    <name evidence="2" type="ORF">RCL2_002313200</name>
</gene>
<name>A0A8H3QYU5_9GLOM</name>
<evidence type="ECO:0000256" key="1">
    <source>
        <dbReference type="SAM" id="MobiDB-lite"/>
    </source>
</evidence>
<dbReference type="Proteomes" id="UP000615446">
    <property type="component" value="Unassembled WGS sequence"/>
</dbReference>
<evidence type="ECO:0000313" key="2">
    <source>
        <dbReference type="EMBL" id="GES96502.1"/>
    </source>
</evidence>
<sequence length="140" mass="15965">MLLLDSSIVQNFWHFFESFKQVTKHVLRITVFPVEEQAERLVKTFGEAGHPILSDKYPLLRQRFSSNFEDIMEEAAHLVISREMEKIGSSSAQSQHKILIISADESTTPNMDIDQPKPSDKLLANANKQDSSNESHHNKS</sequence>
<dbReference type="EMBL" id="BLAL01000252">
    <property type="protein sequence ID" value="GES96502.1"/>
    <property type="molecule type" value="Genomic_DNA"/>
</dbReference>
<feature type="region of interest" description="Disordered" evidence="1">
    <location>
        <begin position="100"/>
        <end position="140"/>
    </location>
</feature>
<proteinExistence type="predicted"/>
<feature type="compositionally biased region" description="Basic and acidic residues" evidence="1">
    <location>
        <begin position="131"/>
        <end position="140"/>
    </location>
</feature>
<protein>
    <submittedName>
        <fullName evidence="2">Uncharacterized protein</fullName>
    </submittedName>
</protein>
<dbReference type="AlphaFoldDB" id="A0A8H3QYU5"/>
<evidence type="ECO:0000313" key="3">
    <source>
        <dbReference type="Proteomes" id="UP000615446"/>
    </source>
</evidence>
<comment type="caution">
    <text evidence="2">The sequence shown here is derived from an EMBL/GenBank/DDBJ whole genome shotgun (WGS) entry which is preliminary data.</text>
</comment>
<accession>A0A8H3QYU5</accession>